<feature type="domain" description="Phosphoribosyl-AMP cyclohydrolase" evidence="11">
    <location>
        <begin position="36"/>
        <end position="109"/>
    </location>
</feature>
<feature type="binding site" evidence="10">
    <location>
        <position position="85"/>
    </location>
    <ligand>
        <name>Mg(2+)</name>
        <dbReference type="ChEBI" id="CHEBI:18420"/>
    </ligand>
</feature>
<dbReference type="Gene3D" id="3.10.20.810">
    <property type="entry name" value="Phosphoribosyl-AMP cyclohydrolase"/>
    <property type="match status" value="1"/>
</dbReference>
<gene>
    <name evidence="10 12" type="primary">hisI</name>
    <name evidence="12" type="ORF">EYH15_02525</name>
    <name evidence="13" type="ORF">EYH21_04350</name>
</gene>
<reference evidence="12" key="1">
    <citation type="journal article" date="2020" name="ISME J.">
        <title>Gammaproteobacteria mediating utilization of methyl-, sulfur- and petroleum organic compounds in deep ocean hydrothermal plumes.</title>
        <authorList>
            <person name="Zhou Z."/>
            <person name="Liu Y."/>
            <person name="Pan J."/>
            <person name="Cron B.R."/>
            <person name="Toner B.M."/>
            <person name="Anantharaman K."/>
            <person name="Breier J.A."/>
            <person name="Dick G.J."/>
            <person name="Li M."/>
        </authorList>
    </citation>
    <scope>NUCLEOTIDE SEQUENCE</scope>
    <source>
        <strain evidence="12">SZUA-1453</strain>
        <strain evidence="13">SZUA-1471</strain>
    </source>
</reference>
<comment type="subcellular location">
    <subcellularLocation>
        <location evidence="10">Cytoplasm</location>
    </subcellularLocation>
</comment>
<comment type="caution">
    <text evidence="12">The sequence shown here is derived from an EMBL/GenBank/DDBJ whole genome shotgun (WGS) entry which is preliminary data.</text>
</comment>
<feature type="binding site" evidence="10">
    <location>
        <position position="84"/>
    </location>
    <ligand>
        <name>Zn(2+)</name>
        <dbReference type="ChEBI" id="CHEBI:29105"/>
        <note>ligand shared between dimeric partners</note>
    </ligand>
</feature>
<evidence type="ECO:0000259" key="11">
    <source>
        <dbReference type="Pfam" id="PF01502"/>
    </source>
</evidence>
<evidence type="ECO:0000313" key="12">
    <source>
        <dbReference type="EMBL" id="HIP84348.1"/>
    </source>
</evidence>
<dbReference type="InterPro" id="IPR002496">
    <property type="entry name" value="PRib_AMP_CycHydrolase_dom"/>
</dbReference>
<comment type="similarity">
    <text evidence="10">Belongs to the PRA-CH family.</text>
</comment>
<dbReference type="GO" id="GO:0000287">
    <property type="term" value="F:magnesium ion binding"/>
    <property type="evidence" value="ECO:0007669"/>
    <property type="project" value="UniProtKB-UniRule"/>
</dbReference>
<dbReference type="Pfam" id="PF01502">
    <property type="entry name" value="PRA-CH"/>
    <property type="match status" value="1"/>
</dbReference>
<keyword evidence="10" id="KW-0862">Zinc</keyword>
<dbReference type="HAMAP" id="MF_01021">
    <property type="entry name" value="HisI"/>
    <property type="match status" value="1"/>
</dbReference>
<evidence type="ECO:0000313" key="14">
    <source>
        <dbReference type="Proteomes" id="UP000643554"/>
    </source>
</evidence>
<dbReference type="InterPro" id="IPR026660">
    <property type="entry name" value="PRA-CH"/>
</dbReference>
<evidence type="ECO:0000256" key="5">
    <source>
        <dbReference type="ARBA" id="ARBA00022605"/>
    </source>
</evidence>
<keyword evidence="4 10" id="KW-0963">Cytoplasm</keyword>
<dbReference type="EMBL" id="DQUI01000045">
    <property type="protein sequence ID" value="HIP84348.1"/>
    <property type="molecule type" value="Genomic_DNA"/>
</dbReference>
<evidence type="ECO:0000256" key="1">
    <source>
        <dbReference type="ARBA" id="ARBA00000024"/>
    </source>
</evidence>
<evidence type="ECO:0000256" key="10">
    <source>
        <dbReference type="HAMAP-Rule" id="MF_01021"/>
    </source>
</evidence>
<keyword evidence="5 10" id="KW-0028">Amino-acid biosynthesis</keyword>
<dbReference type="PANTHER" id="PTHR42945:SF1">
    <property type="entry name" value="HISTIDINE BIOSYNTHESIS BIFUNCTIONAL PROTEIN HIS7"/>
    <property type="match status" value="1"/>
</dbReference>
<evidence type="ECO:0000256" key="4">
    <source>
        <dbReference type="ARBA" id="ARBA00022490"/>
    </source>
</evidence>
<dbReference type="GO" id="GO:0005737">
    <property type="term" value="C:cytoplasm"/>
    <property type="evidence" value="ECO:0007669"/>
    <property type="project" value="UniProtKB-SubCell"/>
</dbReference>
<evidence type="ECO:0000256" key="2">
    <source>
        <dbReference type="ARBA" id="ARBA00005169"/>
    </source>
</evidence>
<dbReference type="FunFam" id="3.10.20.810:FF:000001">
    <property type="entry name" value="Histidine biosynthesis bifunctional protein HisIE"/>
    <property type="match status" value="1"/>
</dbReference>
<comment type="function">
    <text evidence="9 10">Catalyzes the hydrolysis of the adenine ring of phosphoribosyl-AMP.</text>
</comment>
<evidence type="ECO:0000256" key="6">
    <source>
        <dbReference type="ARBA" id="ARBA00022723"/>
    </source>
</evidence>
<dbReference type="UniPathway" id="UPA00031">
    <property type="reaction ID" value="UER00008"/>
</dbReference>
<dbReference type="Proteomes" id="UP000643554">
    <property type="component" value="Unassembled WGS sequence"/>
</dbReference>
<dbReference type="GO" id="GO:0004635">
    <property type="term" value="F:phosphoribosyl-AMP cyclohydrolase activity"/>
    <property type="evidence" value="ECO:0007669"/>
    <property type="project" value="UniProtKB-UniRule"/>
</dbReference>
<dbReference type="InterPro" id="IPR038019">
    <property type="entry name" value="PRib_AMP_CycHydrolase_sf"/>
</dbReference>
<protein>
    <recommendedName>
        <fullName evidence="10">Phosphoribosyl-AMP cyclohydrolase</fullName>
        <shortName evidence="10">PRA-CH</shortName>
        <ecNumber evidence="10">3.5.4.19</ecNumber>
    </recommendedName>
</protein>
<dbReference type="Proteomes" id="UP000618343">
    <property type="component" value="Unassembled WGS sequence"/>
</dbReference>
<comment type="subunit">
    <text evidence="3 10">Homodimer.</text>
</comment>
<name>A0A832ZD48_9EURY</name>
<dbReference type="AlphaFoldDB" id="A0A832ZD48"/>
<dbReference type="GO" id="GO:0008270">
    <property type="term" value="F:zinc ion binding"/>
    <property type="evidence" value="ECO:0007669"/>
    <property type="project" value="UniProtKB-UniRule"/>
</dbReference>
<keyword evidence="8 10" id="KW-0368">Histidine biosynthesis</keyword>
<dbReference type="GO" id="GO:0004636">
    <property type="term" value="F:phosphoribosyl-ATP diphosphatase activity"/>
    <property type="evidence" value="ECO:0007669"/>
    <property type="project" value="UniProtKB-ARBA"/>
</dbReference>
<comment type="pathway">
    <text evidence="2 10">Amino-acid biosynthesis; L-histidine biosynthesis; L-histidine from 5-phospho-alpha-D-ribose 1-diphosphate: step 3/9.</text>
</comment>
<sequence>MNIDNVVKKLNLKFRKIEGKDLIIAITTDKDKNILMTAFMDKEALKKTLETGYMHYYSTSRERLWKKGEESGNVQQVKEIYRDCDGDALLFVVEQKGVACHEGYYSCFHYKLDLKRSSWDIDGEARDLQDKRDSS</sequence>
<evidence type="ECO:0000256" key="9">
    <source>
        <dbReference type="ARBA" id="ARBA00053269"/>
    </source>
</evidence>
<keyword evidence="7 10" id="KW-0378">Hydrolase</keyword>
<dbReference type="EC" id="3.5.4.19" evidence="10"/>
<feature type="binding site" evidence="10">
    <location>
        <position position="107"/>
    </location>
    <ligand>
        <name>Zn(2+)</name>
        <dbReference type="ChEBI" id="CHEBI:29105"/>
        <note>ligand shared between dimeric partners</note>
    </ligand>
</feature>
<keyword evidence="6 10" id="KW-0479">Metal-binding</keyword>
<evidence type="ECO:0000256" key="8">
    <source>
        <dbReference type="ARBA" id="ARBA00023102"/>
    </source>
</evidence>
<proteinExistence type="inferred from homology"/>
<evidence type="ECO:0000313" key="13">
    <source>
        <dbReference type="EMBL" id="HIP91509.1"/>
    </source>
</evidence>
<dbReference type="GO" id="GO:0000105">
    <property type="term" value="P:L-histidine biosynthetic process"/>
    <property type="evidence" value="ECO:0007669"/>
    <property type="project" value="UniProtKB-UniRule"/>
</dbReference>
<comment type="catalytic activity">
    <reaction evidence="1 10">
        <text>1-(5-phospho-beta-D-ribosyl)-5'-AMP + H2O = 1-(5-phospho-beta-D-ribosyl)-5-[(5-phospho-beta-D-ribosylamino)methylideneamino]imidazole-4-carboxamide</text>
        <dbReference type="Rhea" id="RHEA:20049"/>
        <dbReference type="ChEBI" id="CHEBI:15377"/>
        <dbReference type="ChEBI" id="CHEBI:58435"/>
        <dbReference type="ChEBI" id="CHEBI:59457"/>
        <dbReference type="EC" id="3.5.4.19"/>
    </reaction>
</comment>
<dbReference type="EMBL" id="DQUO01000051">
    <property type="protein sequence ID" value="HIP91509.1"/>
    <property type="molecule type" value="Genomic_DNA"/>
</dbReference>
<feature type="binding site" evidence="10">
    <location>
        <position position="87"/>
    </location>
    <ligand>
        <name>Mg(2+)</name>
        <dbReference type="ChEBI" id="CHEBI:18420"/>
    </ligand>
</feature>
<evidence type="ECO:0000256" key="7">
    <source>
        <dbReference type="ARBA" id="ARBA00022801"/>
    </source>
</evidence>
<dbReference type="PANTHER" id="PTHR42945">
    <property type="entry name" value="HISTIDINE BIOSYNTHESIS BIFUNCTIONAL PROTEIN"/>
    <property type="match status" value="1"/>
</dbReference>
<comment type="cofactor">
    <cofactor evidence="10">
        <name>Mg(2+)</name>
        <dbReference type="ChEBI" id="CHEBI:18420"/>
    </cofactor>
    <text evidence="10">Binds 1 Mg(2+) ion per subunit.</text>
</comment>
<organism evidence="12 14">
    <name type="scientific">Methanothermococcus okinawensis</name>
    <dbReference type="NCBI Taxonomy" id="155863"/>
    <lineage>
        <taxon>Archaea</taxon>
        <taxon>Methanobacteriati</taxon>
        <taxon>Methanobacteriota</taxon>
        <taxon>Methanomada group</taxon>
        <taxon>Methanococci</taxon>
        <taxon>Methanococcales</taxon>
        <taxon>Methanococcaceae</taxon>
        <taxon>Methanothermococcus</taxon>
    </lineage>
</organism>
<evidence type="ECO:0000256" key="3">
    <source>
        <dbReference type="ARBA" id="ARBA00011738"/>
    </source>
</evidence>
<feature type="binding site" evidence="10">
    <location>
        <position position="100"/>
    </location>
    <ligand>
        <name>Zn(2+)</name>
        <dbReference type="ChEBI" id="CHEBI:29105"/>
        <note>ligand shared between dimeric partners</note>
    </ligand>
</feature>
<comment type="cofactor">
    <cofactor evidence="10">
        <name>Zn(2+)</name>
        <dbReference type="ChEBI" id="CHEBI:29105"/>
    </cofactor>
    <text evidence="10">Binds 1 zinc ion per subunit.</text>
</comment>
<dbReference type="NCBIfam" id="NF000768">
    <property type="entry name" value="PRK00051.1"/>
    <property type="match status" value="1"/>
</dbReference>
<accession>A0A832ZD48</accession>
<keyword evidence="10" id="KW-0460">Magnesium</keyword>
<dbReference type="SUPFAM" id="SSF141734">
    <property type="entry name" value="HisI-like"/>
    <property type="match status" value="1"/>
</dbReference>
<feature type="binding site" evidence="10">
    <location>
        <position position="83"/>
    </location>
    <ligand>
        <name>Mg(2+)</name>
        <dbReference type="ChEBI" id="CHEBI:18420"/>
    </ligand>
</feature>